<sequence>MRFSIKILFFLLSTSILAQNTENCDRSLREQWVTATNGERFRDHPALELRGDILSFSTRTFSFIATAQQFLNRTEPVISKPTPILIEDYKGLKKMLGVMKLMKIDDNPKQSFHLCQGDNEFYFRALKLMHKKIHPNHTYLFSAIQYTFVSTEGQKDMIYIKDAKPIDK</sequence>
<dbReference type="RefSeq" id="WP_198465612.1">
    <property type="nucleotide sequence ID" value="NZ_JAEFDC010000001.1"/>
</dbReference>
<dbReference type="EMBL" id="JAEFDC010000001">
    <property type="protein sequence ID" value="MBI1645579.1"/>
    <property type="molecule type" value="Genomic_DNA"/>
</dbReference>
<protein>
    <submittedName>
        <fullName evidence="2">Uncharacterized protein</fullName>
    </submittedName>
</protein>
<dbReference type="Proteomes" id="UP000641139">
    <property type="component" value="Unassembled WGS sequence"/>
</dbReference>
<evidence type="ECO:0000256" key="1">
    <source>
        <dbReference type="SAM" id="SignalP"/>
    </source>
</evidence>
<keyword evidence="3" id="KW-1185">Reference proteome</keyword>
<feature type="chain" id="PRO_5045951907" evidence="1">
    <location>
        <begin position="19"/>
        <end position="168"/>
    </location>
</feature>
<organism evidence="2 3">
    <name type="scientific">Capnocytophaga periodontitidis</name>
    <dbReference type="NCBI Taxonomy" id="2795027"/>
    <lineage>
        <taxon>Bacteria</taxon>
        <taxon>Pseudomonadati</taxon>
        <taxon>Bacteroidota</taxon>
        <taxon>Flavobacteriia</taxon>
        <taxon>Flavobacteriales</taxon>
        <taxon>Flavobacteriaceae</taxon>
        <taxon>Capnocytophaga</taxon>
    </lineage>
</organism>
<comment type="caution">
    <text evidence="2">The sequence shown here is derived from an EMBL/GenBank/DDBJ whole genome shotgun (WGS) entry which is preliminary data.</text>
</comment>
<evidence type="ECO:0000313" key="3">
    <source>
        <dbReference type="Proteomes" id="UP000641139"/>
    </source>
</evidence>
<proteinExistence type="predicted"/>
<accession>A0ABS0SIE3</accession>
<feature type="signal peptide" evidence="1">
    <location>
        <begin position="1"/>
        <end position="18"/>
    </location>
</feature>
<keyword evidence="1" id="KW-0732">Signal</keyword>
<gene>
    <name evidence="2" type="ORF">I7X30_00695</name>
</gene>
<reference evidence="2 3" key="1">
    <citation type="journal article" date="2021" name="Int. J. Syst. Evol. Microbiol.">
        <title>Capnocytophaga periodontitidis sp. nov., isolated from subgingival plaque of periodontitis patient.</title>
        <authorList>
            <person name="Zhang Y."/>
            <person name="Qiao D."/>
            <person name="Shi W."/>
            <person name="Wu D."/>
            <person name="Cai M."/>
        </authorList>
    </citation>
    <scope>NUCLEOTIDE SEQUENCE [LARGE SCALE GENOMIC DNA]</scope>
    <source>
        <strain evidence="2 3">051621</strain>
    </source>
</reference>
<evidence type="ECO:0000313" key="2">
    <source>
        <dbReference type="EMBL" id="MBI1645579.1"/>
    </source>
</evidence>
<name>A0ABS0SIE3_9FLAO</name>